<name>A0AAE3QPY6_9BACT</name>
<dbReference type="Proteomes" id="UP001241110">
    <property type="component" value="Unassembled WGS sequence"/>
</dbReference>
<dbReference type="AlphaFoldDB" id="A0AAE3QPY6"/>
<sequence length="60" mass="6702">MTQILLFKPSSRKGIANKNTSPVFPDGDLGFLQAISPIEANFNPTEFLQPSGVEEYFKRN</sequence>
<evidence type="ECO:0000313" key="2">
    <source>
        <dbReference type="Proteomes" id="UP001241110"/>
    </source>
</evidence>
<comment type="caution">
    <text evidence="1">The sequence shown here is derived from an EMBL/GenBank/DDBJ whole genome shotgun (WGS) entry which is preliminary data.</text>
</comment>
<accession>A0AAE3QPY6</accession>
<dbReference type="EMBL" id="JASJOS010000004">
    <property type="protein sequence ID" value="MDJ1481075.1"/>
    <property type="molecule type" value="Genomic_DNA"/>
</dbReference>
<gene>
    <name evidence="1" type="ORF">QNI16_11320</name>
</gene>
<protein>
    <submittedName>
        <fullName evidence="1">Uncharacterized protein</fullName>
    </submittedName>
</protein>
<organism evidence="1 2">
    <name type="scientific">Xanthocytophaga flava</name>
    <dbReference type="NCBI Taxonomy" id="3048013"/>
    <lineage>
        <taxon>Bacteria</taxon>
        <taxon>Pseudomonadati</taxon>
        <taxon>Bacteroidota</taxon>
        <taxon>Cytophagia</taxon>
        <taxon>Cytophagales</taxon>
        <taxon>Rhodocytophagaceae</taxon>
        <taxon>Xanthocytophaga</taxon>
    </lineage>
</organism>
<dbReference type="RefSeq" id="WP_313978396.1">
    <property type="nucleotide sequence ID" value="NZ_JASJOS010000004.1"/>
</dbReference>
<reference evidence="1" key="1">
    <citation type="submission" date="2023-05" db="EMBL/GenBank/DDBJ databases">
        <authorList>
            <person name="Zhang X."/>
        </authorList>
    </citation>
    <scope>NUCLEOTIDE SEQUENCE</scope>
    <source>
        <strain evidence="1">YF14B1</strain>
    </source>
</reference>
<evidence type="ECO:0000313" key="1">
    <source>
        <dbReference type="EMBL" id="MDJ1481075.1"/>
    </source>
</evidence>
<proteinExistence type="predicted"/>